<dbReference type="SUPFAM" id="SSF50939">
    <property type="entry name" value="Sialidases"/>
    <property type="match status" value="1"/>
</dbReference>
<gene>
    <name evidence="1" type="ORF">QUV96_09190</name>
</gene>
<comment type="caution">
    <text evidence="1">The sequence shown here is derived from an EMBL/GenBank/DDBJ whole genome shotgun (WGS) entry which is preliminary data.</text>
</comment>
<name>A0ABT7UFU3_9FIRM</name>
<dbReference type="InterPro" id="IPR015943">
    <property type="entry name" value="WD40/YVTN_repeat-like_dom_sf"/>
</dbReference>
<dbReference type="EMBL" id="JAUDCG010000046">
    <property type="protein sequence ID" value="MDM8157810.1"/>
    <property type="molecule type" value="Genomic_DNA"/>
</dbReference>
<dbReference type="PROSITE" id="PS51257">
    <property type="entry name" value="PROKAR_LIPOPROTEIN"/>
    <property type="match status" value="1"/>
</dbReference>
<evidence type="ECO:0000313" key="2">
    <source>
        <dbReference type="Proteomes" id="UP001529340"/>
    </source>
</evidence>
<dbReference type="RefSeq" id="WP_289608253.1">
    <property type="nucleotide sequence ID" value="NZ_JAUDCG010000046.1"/>
</dbReference>
<sequence>MKTFRWIGLALAGQLVICLVLYACAPLFHSETVPSVALPGDDAPMIEEPSELPQAIAAPTVLSKTAMEGADTPAETDAQIERAPDGSRVDLMIENGHVHITGDGGASWLAVPVLPGTLQDYWLPYLRMGEQSYYADEEIALVAALGEDEQPHLYVGDRLGSWQDVCFTLDQQVLQMSIARDTDGTFRLLMVTQGGFVTLGSSRDAYEWTFTQPAYFADAASSSSTMNIYGASLMRDGTILMVTWKLDCAISTDGGQHFTYLLQDHMGIDPMETSDRISTSQLPYEDEAGRYCVEMSDGSSLVSTDGEHWERSQ</sequence>
<proteinExistence type="predicted"/>
<reference evidence="1" key="1">
    <citation type="submission" date="2023-06" db="EMBL/GenBank/DDBJ databases">
        <title>Identification and characterization of horizontal gene transfer across gut microbiota members of farm animals based on homology search.</title>
        <authorList>
            <person name="Schwarzerova J."/>
            <person name="Nykrynova M."/>
            <person name="Jureckova K."/>
            <person name="Cejkova D."/>
            <person name="Rychlik I."/>
        </authorList>
    </citation>
    <scope>NUCLEOTIDE SEQUENCE</scope>
    <source>
        <strain evidence="1">ET39</strain>
    </source>
</reference>
<evidence type="ECO:0000313" key="1">
    <source>
        <dbReference type="EMBL" id="MDM8157810.1"/>
    </source>
</evidence>
<reference evidence="1" key="2">
    <citation type="submission" date="2023-06" db="EMBL/GenBank/DDBJ databases">
        <authorList>
            <person name="Zeman M."/>
            <person name="Kubasova T."/>
            <person name="Jahodarova E."/>
            <person name="Nykrynova M."/>
            <person name="Rychlik I."/>
        </authorList>
    </citation>
    <scope>NUCLEOTIDE SEQUENCE</scope>
    <source>
        <strain evidence="1">ET39</strain>
    </source>
</reference>
<dbReference type="Gene3D" id="2.130.10.10">
    <property type="entry name" value="YVTN repeat-like/Quinoprotein amine dehydrogenase"/>
    <property type="match status" value="1"/>
</dbReference>
<protein>
    <recommendedName>
        <fullName evidence="3">Photosynthesis system II assembly factor Ycf48/Hcf136-like domain-containing protein</fullName>
    </recommendedName>
</protein>
<dbReference type="Proteomes" id="UP001529340">
    <property type="component" value="Unassembled WGS sequence"/>
</dbReference>
<keyword evidence="2" id="KW-1185">Reference proteome</keyword>
<organism evidence="1 2">
    <name type="scientific">Amedibacillus dolichus</name>
    <dbReference type="NCBI Taxonomy" id="31971"/>
    <lineage>
        <taxon>Bacteria</taxon>
        <taxon>Bacillati</taxon>
        <taxon>Bacillota</taxon>
        <taxon>Erysipelotrichia</taxon>
        <taxon>Erysipelotrichales</taxon>
        <taxon>Erysipelotrichaceae</taxon>
        <taxon>Amedibacillus</taxon>
    </lineage>
</organism>
<dbReference type="InterPro" id="IPR036278">
    <property type="entry name" value="Sialidase_sf"/>
</dbReference>
<accession>A0ABT7UFU3</accession>
<evidence type="ECO:0008006" key="3">
    <source>
        <dbReference type="Google" id="ProtNLM"/>
    </source>
</evidence>